<comment type="caution">
    <text evidence="2">The sequence shown here is derived from an EMBL/GenBank/DDBJ whole genome shotgun (WGS) entry which is preliminary data.</text>
</comment>
<gene>
    <name evidence="2" type="ORF">DY114_07380</name>
</gene>
<evidence type="ECO:0000313" key="2">
    <source>
        <dbReference type="EMBL" id="TPR23122.1"/>
    </source>
</evidence>
<feature type="transmembrane region" description="Helical" evidence="1">
    <location>
        <begin position="6"/>
        <end position="27"/>
    </location>
</feature>
<reference evidence="2 3" key="1">
    <citation type="submission" date="2018-08" db="EMBL/GenBank/DDBJ databases">
        <title>Comparative genomics of wild bee and flower associated Lactobacillus reveals potential adaptation to the bee host.</title>
        <authorList>
            <person name="Vuong H.Q."/>
            <person name="Mcfrederick Q.S."/>
        </authorList>
    </citation>
    <scope>NUCLEOTIDE SEQUENCE [LARGE SCALE GENOMIC DNA]</scope>
    <source>
        <strain evidence="2 3">HV_13</strain>
    </source>
</reference>
<dbReference type="Pfam" id="PF09682">
    <property type="entry name" value="Phage_holin_6_1"/>
    <property type="match status" value="1"/>
</dbReference>
<proteinExistence type="predicted"/>
<keyword evidence="3" id="KW-1185">Reference proteome</keyword>
<accession>A0ABY2YV85</accession>
<keyword evidence="1" id="KW-0812">Transmembrane</keyword>
<dbReference type="Proteomes" id="UP000777560">
    <property type="component" value="Unassembled WGS sequence"/>
</dbReference>
<name>A0ABY2YV85_9LACO</name>
<organism evidence="2 3">
    <name type="scientific">Apilactobacillus micheneri</name>
    <dbReference type="NCBI Taxonomy" id="1899430"/>
    <lineage>
        <taxon>Bacteria</taxon>
        <taxon>Bacillati</taxon>
        <taxon>Bacillota</taxon>
        <taxon>Bacilli</taxon>
        <taxon>Lactobacillales</taxon>
        <taxon>Lactobacillaceae</taxon>
        <taxon>Apilactobacillus</taxon>
    </lineage>
</organism>
<evidence type="ECO:0000256" key="1">
    <source>
        <dbReference type="SAM" id="Phobius"/>
    </source>
</evidence>
<dbReference type="InterPro" id="IPR010026">
    <property type="entry name" value="Phage_holin_LL-H"/>
</dbReference>
<dbReference type="EMBL" id="QUAV01000006">
    <property type="protein sequence ID" value="TPR23122.1"/>
    <property type="molecule type" value="Genomic_DNA"/>
</dbReference>
<keyword evidence="1" id="KW-0472">Membrane</keyword>
<keyword evidence="1" id="KW-1133">Transmembrane helix</keyword>
<protein>
    <recommendedName>
        <fullName evidence="4">Phage holin, LL-H family</fullName>
    </recommendedName>
</protein>
<sequence>MMMNFSLNNIILDVSILGIFVLAAFSIKPLMNLIKNKNNALNNARLTNKQKRIDQREIFVLNLLEQAAKYIVALVAQNPAYSLSERFTVARNYLLSIADKHGMQFLDTTINGLVESAFQNYKNNIGGDIHTQVHDDTKQRVYLDNNDNNDQPSQHKPH</sequence>
<evidence type="ECO:0000313" key="3">
    <source>
        <dbReference type="Proteomes" id="UP000777560"/>
    </source>
</evidence>
<evidence type="ECO:0008006" key="4">
    <source>
        <dbReference type="Google" id="ProtNLM"/>
    </source>
</evidence>